<sequence>MPLVSQCGARCSSPVLKRGKVYVGGVVKQRGHLYMFGGAVKKSKASGTWCMMNFRKCFKYNFMKNTEAFLLGITGTGITREDQKISLYATSMARALIARNWGKNRANKNGMAG</sequence>
<protein>
    <submittedName>
        <fullName evidence="1">Uncharacterized protein</fullName>
    </submittedName>
</protein>
<dbReference type="AlphaFoldDB" id="A0AA35KYV7"/>
<evidence type="ECO:0000313" key="1">
    <source>
        <dbReference type="EMBL" id="CAI5786044.1"/>
    </source>
</evidence>
<organism evidence="1 2">
    <name type="scientific">Podarcis lilfordi</name>
    <name type="common">Lilford's wall lizard</name>
    <dbReference type="NCBI Taxonomy" id="74358"/>
    <lineage>
        <taxon>Eukaryota</taxon>
        <taxon>Metazoa</taxon>
        <taxon>Chordata</taxon>
        <taxon>Craniata</taxon>
        <taxon>Vertebrata</taxon>
        <taxon>Euteleostomi</taxon>
        <taxon>Lepidosauria</taxon>
        <taxon>Squamata</taxon>
        <taxon>Bifurcata</taxon>
        <taxon>Unidentata</taxon>
        <taxon>Episquamata</taxon>
        <taxon>Laterata</taxon>
        <taxon>Lacertibaenia</taxon>
        <taxon>Lacertidae</taxon>
        <taxon>Podarcis</taxon>
    </lineage>
</organism>
<proteinExistence type="predicted"/>
<evidence type="ECO:0000313" key="2">
    <source>
        <dbReference type="Proteomes" id="UP001178461"/>
    </source>
</evidence>
<keyword evidence="2" id="KW-1185">Reference proteome</keyword>
<dbReference type="EMBL" id="OX395135">
    <property type="protein sequence ID" value="CAI5786044.1"/>
    <property type="molecule type" value="Genomic_DNA"/>
</dbReference>
<dbReference type="Proteomes" id="UP001178461">
    <property type="component" value="Chromosome 10"/>
</dbReference>
<reference evidence="1" key="1">
    <citation type="submission" date="2022-12" db="EMBL/GenBank/DDBJ databases">
        <authorList>
            <person name="Alioto T."/>
            <person name="Alioto T."/>
            <person name="Gomez Garrido J."/>
        </authorList>
    </citation>
    <scope>NUCLEOTIDE SEQUENCE</scope>
</reference>
<accession>A0AA35KYV7</accession>
<name>A0AA35KYV7_9SAUR</name>
<gene>
    <name evidence="1" type="ORF">PODLI_1B019397</name>
</gene>